<dbReference type="Proteomes" id="UP001465755">
    <property type="component" value="Unassembled WGS sequence"/>
</dbReference>
<dbReference type="PANTHER" id="PTHR10984:SF82">
    <property type="entry name" value="ENDOPLASMIC RETICULUM VESICLE TRANSPORTER PROTEIN"/>
    <property type="match status" value="1"/>
</dbReference>
<evidence type="ECO:0000256" key="3">
    <source>
        <dbReference type="ARBA" id="ARBA00022989"/>
    </source>
</evidence>
<feature type="transmembrane region" description="Helical" evidence="5">
    <location>
        <begin position="347"/>
        <end position="372"/>
    </location>
</feature>
<organism evidence="8 9">
    <name type="scientific">Symbiochloris irregularis</name>
    <dbReference type="NCBI Taxonomy" id="706552"/>
    <lineage>
        <taxon>Eukaryota</taxon>
        <taxon>Viridiplantae</taxon>
        <taxon>Chlorophyta</taxon>
        <taxon>core chlorophytes</taxon>
        <taxon>Trebouxiophyceae</taxon>
        <taxon>Trebouxiales</taxon>
        <taxon>Trebouxiaceae</taxon>
        <taxon>Symbiochloris</taxon>
    </lineage>
</organism>
<dbReference type="InterPro" id="IPR012936">
    <property type="entry name" value="Erv_C"/>
</dbReference>
<evidence type="ECO:0000259" key="6">
    <source>
        <dbReference type="Pfam" id="PF07970"/>
    </source>
</evidence>
<comment type="subcellular location">
    <subcellularLocation>
        <location evidence="1">Membrane</location>
    </subcellularLocation>
</comment>
<accession>A0AAW1NZJ1</accession>
<comment type="caution">
    <text evidence="8">The sequence shown here is derived from an EMBL/GenBank/DDBJ whole genome shotgun (WGS) entry which is preliminary data.</text>
</comment>
<protein>
    <recommendedName>
        <fullName evidence="10">Endoplasmic reticulum-Golgi intermediate compartment protein 3</fullName>
    </recommendedName>
</protein>
<dbReference type="Pfam" id="PF07970">
    <property type="entry name" value="COPIIcoated_ERV"/>
    <property type="match status" value="1"/>
</dbReference>
<evidence type="ECO:0000313" key="9">
    <source>
        <dbReference type="Proteomes" id="UP001465755"/>
    </source>
</evidence>
<evidence type="ECO:0000259" key="7">
    <source>
        <dbReference type="Pfam" id="PF13850"/>
    </source>
</evidence>
<sequence>MSELFGKLKALDAFPKVNEDFYQRTFSGGVITIGSSLIMLALFLSEFSYFLTVRTVNELSVDLSRGEQMDINFEITFPALPCGWLSLDAMDVSGEMHLDVDHSVFKQRLKSTGEPVVDEVEQHKVGPEQDLTLMHGAAPENETKPCGSCYGATGDCCNTCEEVRAAYRKRGWAFTDPQHIDQCAKEGYVTKLKEQEGEGCRMWGLLNINKVAGNFHFAPGRSFQSGGMHVHDLVPFGTSEFDTSHTIQHLSFGKDYPGMRNPLDNIVVPRYNSHNPDGRTGMYQYFLKVVPTVYVDRHNHSINTNQYSVTEHYKSSDVAAGHNLPGVFFFYDLSPIKVKYFEEKTPFLHFLTSVCAIVGGVFTVSGIVDSFVYHGQQAIRKKIDLGKFS</sequence>
<gene>
    <name evidence="8" type="ORF">WJX73_008042</name>
</gene>
<evidence type="ECO:0000256" key="5">
    <source>
        <dbReference type="SAM" id="Phobius"/>
    </source>
</evidence>
<keyword evidence="9" id="KW-1185">Reference proteome</keyword>
<reference evidence="8 9" key="1">
    <citation type="journal article" date="2024" name="Nat. Commun.">
        <title>Phylogenomics reveals the evolutionary origins of lichenization in chlorophyte algae.</title>
        <authorList>
            <person name="Puginier C."/>
            <person name="Libourel C."/>
            <person name="Otte J."/>
            <person name="Skaloud P."/>
            <person name="Haon M."/>
            <person name="Grisel S."/>
            <person name="Petersen M."/>
            <person name="Berrin J.G."/>
            <person name="Delaux P.M."/>
            <person name="Dal Grande F."/>
            <person name="Keller J."/>
        </authorList>
    </citation>
    <scope>NUCLEOTIDE SEQUENCE [LARGE SCALE GENOMIC DNA]</scope>
    <source>
        <strain evidence="8 9">SAG 2036</strain>
    </source>
</reference>
<dbReference type="Pfam" id="PF13850">
    <property type="entry name" value="ERGIC_N"/>
    <property type="match status" value="1"/>
</dbReference>
<evidence type="ECO:0000256" key="2">
    <source>
        <dbReference type="ARBA" id="ARBA00022692"/>
    </source>
</evidence>
<feature type="domain" description="Endoplasmic reticulum vesicle transporter C-terminal" evidence="6">
    <location>
        <begin position="149"/>
        <end position="369"/>
    </location>
</feature>
<feature type="domain" description="Endoplasmic reticulum vesicle transporter N-terminal" evidence="7">
    <location>
        <begin position="8"/>
        <end position="97"/>
    </location>
</feature>
<feature type="transmembrane region" description="Helical" evidence="5">
    <location>
        <begin position="21"/>
        <end position="44"/>
    </location>
</feature>
<proteinExistence type="predicted"/>
<evidence type="ECO:0000256" key="1">
    <source>
        <dbReference type="ARBA" id="ARBA00004370"/>
    </source>
</evidence>
<evidence type="ECO:0008006" key="10">
    <source>
        <dbReference type="Google" id="ProtNLM"/>
    </source>
</evidence>
<dbReference type="GO" id="GO:0005783">
    <property type="term" value="C:endoplasmic reticulum"/>
    <property type="evidence" value="ECO:0007669"/>
    <property type="project" value="TreeGrafter"/>
</dbReference>
<evidence type="ECO:0000256" key="4">
    <source>
        <dbReference type="ARBA" id="ARBA00023136"/>
    </source>
</evidence>
<dbReference type="AlphaFoldDB" id="A0AAW1NZJ1"/>
<name>A0AAW1NZJ1_9CHLO</name>
<dbReference type="InterPro" id="IPR045888">
    <property type="entry name" value="Erv"/>
</dbReference>
<dbReference type="EMBL" id="JALJOQ010000085">
    <property type="protein sequence ID" value="KAK9800198.1"/>
    <property type="molecule type" value="Genomic_DNA"/>
</dbReference>
<keyword evidence="4 5" id="KW-0472">Membrane</keyword>
<evidence type="ECO:0000313" key="8">
    <source>
        <dbReference type="EMBL" id="KAK9800198.1"/>
    </source>
</evidence>
<keyword evidence="3 5" id="KW-1133">Transmembrane helix</keyword>
<dbReference type="GO" id="GO:0030134">
    <property type="term" value="C:COPII-coated ER to Golgi transport vesicle"/>
    <property type="evidence" value="ECO:0007669"/>
    <property type="project" value="TreeGrafter"/>
</dbReference>
<dbReference type="PANTHER" id="PTHR10984">
    <property type="entry name" value="ENDOPLASMIC RETICULUM-GOLGI INTERMEDIATE COMPARTMENT PROTEIN"/>
    <property type="match status" value="1"/>
</dbReference>
<dbReference type="GO" id="GO:0016020">
    <property type="term" value="C:membrane"/>
    <property type="evidence" value="ECO:0007669"/>
    <property type="project" value="UniProtKB-SubCell"/>
</dbReference>
<dbReference type="InterPro" id="IPR039542">
    <property type="entry name" value="Erv_N"/>
</dbReference>
<keyword evidence="2 5" id="KW-0812">Transmembrane</keyword>